<protein>
    <recommendedName>
        <fullName evidence="4">Glycosyltransferase</fullName>
        <ecNumber evidence="4">2.4.1.-</ecNumber>
    </recommendedName>
</protein>
<dbReference type="CDD" id="cd03784">
    <property type="entry name" value="GT1_Gtf-like"/>
    <property type="match status" value="1"/>
</dbReference>
<dbReference type="Gene3D" id="3.40.50.2000">
    <property type="entry name" value="Glycogen Phosphorylase B"/>
    <property type="match status" value="2"/>
</dbReference>
<accession>A0A0R0GJG2</accession>
<comment type="similarity">
    <text evidence="1 3">Belongs to the UDP-glycosyltransferase family.</text>
</comment>
<evidence type="ECO:0000256" key="4">
    <source>
        <dbReference type="RuleBase" id="RU362057"/>
    </source>
</evidence>
<evidence type="ECO:0000313" key="8">
    <source>
        <dbReference type="Proteomes" id="UP000008827"/>
    </source>
</evidence>
<dbReference type="Pfam" id="PF00201">
    <property type="entry name" value="UDPGT"/>
    <property type="match status" value="1"/>
</dbReference>
<organism evidence="6">
    <name type="scientific">Glycine max</name>
    <name type="common">Soybean</name>
    <name type="synonym">Glycine hispida</name>
    <dbReference type="NCBI Taxonomy" id="3847"/>
    <lineage>
        <taxon>Eukaryota</taxon>
        <taxon>Viridiplantae</taxon>
        <taxon>Streptophyta</taxon>
        <taxon>Embryophyta</taxon>
        <taxon>Tracheophyta</taxon>
        <taxon>Spermatophyta</taxon>
        <taxon>Magnoliopsida</taxon>
        <taxon>eudicotyledons</taxon>
        <taxon>Gunneridae</taxon>
        <taxon>Pentapetalae</taxon>
        <taxon>rosids</taxon>
        <taxon>fabids</taxon>
        <taxon>Fabales</taxon>
        <taxon>Fabaceae</taxon>
        <taxon>Papilionoideae</taxon>
        <taxon>50 kb inversion clade</taxon>
        <taxon>NPAAA clade</taxon>
        <taxon>indigoferoid/millettioid clade</taxon>
        <taxon>Phaseoleae</taxon>
        <taxon>Glycine</taxon>
        <taxon>Glycine subgen. Soja</taxon>
    </lineage>
</organism>
<evidence type="ECO:0000313" key="6">
    <source>
        <dbReference type="EMBL" id="KRH18391.1"/>
    </source>
</evidence>
<dbReference type="SMR" id="A0A0R0GJG2"/>
<dbReference type="PANTHER" id="PTHR11926:SF1530">
    <property type="entry name" value="EF-HAND DOMAIN-CONTAINING PROTEIN"/>
    <property type="match status" value="1"/>
</dbReference>
<gene>
    <name evidence="7" type="primary">LOC100816666</name>
    <name evidence="6" type="ORF">GLYMA_13G056600</name>
</gene>
<evidence type="ECO:0000256" key="1">
    <source>
        <dbReference type="ARBA" id="ARBA00009995"/>
    </source>
</evidence>
<dbReference type="PROSITE" id="PS00018">
    <property type="entry name" value="EF_HAND_1"/>
    <property type="match status" value="1"/>
</dbReference>
<sequence length="461" mass="51593">MGIPTVLALPYPAQGHVNPLMTLSQKLVEHGCKVFFVNTDFDHKRVVSSMVEQLDSLDESLLKLVSIPDGLGPDDDRNDLSKLCDSLLNNMPAMLEKLIEDIHLKGDNRISLIVADVCMGWALDVGSKLGIKGALLCPSSAAFFALLYNVPRLIDDGIIDSDGGLRITTKRTIQISQGMPEMDPGELFWLNMGDTINGKIVLNYLMQCTQRLNMTEWWLCNTTYELEHAPLSSIPKLVPIGPLLRSYDDTIATAKTIGQYWEEDLSCMSWLDQQPHGSVLYVAFGSFTHFDQNQFNELALGLDLTNRPFLWVVRQDNKRVYPNEFLGCKGKIVSWAPQQKVLSHPAIACFVTHCGWNSTIEGVSNGLPLLCWPYFGDQICNKTYICDELKVGLGFDSDKNGLVSRMELERKVDQILNDENIKSRSLELKDKVMNNIAKAGRSLENLNSFELSWTKQPCGVT</sequence>
<reference evidence="7" key="2">
    <citation type="submission" date="2018-02" db="UniProtKB">
        <authorList>
            <consortium name="EnsemblPlants"/>
        </authorList>
    </citation>
    <scope>IDENTIFICATION</scope>
    <source>
        <strain evidence="7">Williams 82</strain>
    </source>
</reference>
<dbReference type="OrthoDB" id="5835829at2759"/>
<proteinExistence type="inferred from homology"/>
<dbReference type="InterPro" id="IPR018247">
    <property type="entry name" value="EF_Hand_1_Ca_BS"/>
</dbReference>
<dbReference type="SUPFAM" id="SSF53756">
    <property type="entry name" value="UDP-Glycosyltransferase/glycogen phosphorylase"/>
    <property type="match status" value="1"/>
</dbReference>
<evidence type="ECO:0000259" key="5">
    <source>
        <dbReference type="Pfam" id="PF26168"/>
    </source>
</evidence>
<dbReference type="FunFam" id="3.40.50.2000:FF:000061">
    <property type="entry name" value="UDP-glycosyltransferase 83A1"/>
    <property type="match status" value="1"/>
</dbReference>
<keyword evidence="2 3" id="KW-0808">Transferase</keyword>
<keyword evidence="8" id="KW-1185">Reference proteome</keyword>
<reference evidence="6" key="3">
    <citation type="submission" date="2018-07" db="EMBL/GenBank/DDBJ databases">
        <title>WGS assembly of Glycine max.</title>
        <authorList>
            <person name="Schmutz J."/>
            <person name="Cannon S."/>
            <person name="Schlueter J."/>
            <person name="Ma J."/>
            <person name="Mitros T."/>
            <person name="Nelson W."/>
            <person name="Hyten D."/>
            <person name="Song Q."/>
            <person name="Thelen J."/>
            <person name="Cheng J."/>
            <person name="Xu D."/>
            <person name="Hellsten U."/>
            <person name="May G."/>
            <person name="Yu Y."/>
            <person name="Sakurai T."/>
            <person name="Umezawa T."/>
            <person name="Bhattacharyya M."/>
            <person name="Sandhu D."/>
            <person name="Valliyodan B."/>
            <person name="Lindquist E."/>
            <person name="Peto M."/>
            <person name="Grant D."/>
            <person name="Shu S."/>
            <person name="Goodstein D."/>
            <person name="Barry K."/>
            <person name="Futrell-Griggs M."/>
            <person name="Abernathy B."/>
            <person name="Du J."/>
            <person name="Tian Z."/>
            <person name="Zhu L."/>
            <person name="Gill N."/>
            <person name="Joshi T."/>
            <person name="Libault M."/>
            <person name="Sethuraman A."/>
            <person name="Zhang X."/>
            <person name="Shinozaki K."/>
            <person name="Nguyen H."/>
            <person name="Wing R."/>
            <person name="Cregan P."/>
            <person name="Specht J."/>
            <person name="Grimwood J."/>
            <person name="Rokhsar D."/>
            <person name="Stacey G."/>
            <person name="Shoemaker R."/>
            <person name="Jackson S."/>
        </authorList>
    </citation>
    <scope>NUCLEOTIDE SEQUENCE</scope>
    <source>
        <tissue evidence="6">Callus</tissue>
    </source>
</reference>
<dbReference type="EMBL" id="CM000846">
    <property type="protein sequence ID" value="KRH18391.1"/>
    <property type="molecule type" value="Genomic_DNA"/>
</dbReference>
<dbReference type="Pfam" id="PF26168">
    <property type="entry name" value="Glyco_transf_N"/>
    <property type="match status" value="1"/>
</dbReference>
<dbReference type="InterPro" id="IPR058980">
    <property type="entry name" value="Glyco_transf_N"/>
</dbReference>
<dbReference type="GO" id="GO:0035251">
    <property type="term" value="F:UDP-glucosyltransferase activity"/>
    <property type="evidence" value="ECO:0000318"/>
    <property type="project" value="GO_Central"/>
</dbReference>
<dbReference type="InterPro" id="IPR035595">
    <property type="entry name" value="UDP_glycos_trans_CS"/>
</dbReference>
<dbReference type="InterPro" id="IPR002213">
    <property type="entry name" value="UDP_glucos_trans"/>
</dbReference>
<dbReference type="Gramene" id="KRH18391">
    <property type="protein sequence ID" value="KRH18391"/>
    <property type="gene ID" value="GLYMA_13G056600"/>
</dbReference>
<name>A0A0R0GJG2_SOYBN</name>
<dbReference type="Proteomes" id="UP000008827">
    <property type="component" value="Chromosome 13"/>
</dbReference>
<evidence type="ECO:0000256" key="3">
    <source>
        <dbReference type="RuleBase" id="RU003718"/>
    </source>
</evidence>
<dbReference type="ExpressionAtlas" id="A0A0R0GJG2">
    <property type="expression patterns" value="baseline and differential"/>
</dbReference>
<reference evidence="6 7" key="1">
    <citation type="journal article" date="2010" name="Nature">
        <title>Genome sequence of the palaeopolyploid soybean.</title>
        <authorList>
            <person name="Schmutz J."/>
            <person name="Cannon S.B."/>
            <person name="Schlueter J."/>
            <person name="Ma J."/>
            <person name="Mitros T."/>
            <person name="Nelson W."/>
            <person name="Hyten D.L."/>
            <person name="Song Q."/>
            <person name="Thelen J.J."/>
            <person name="Cheng J."/>
            <person name="Xu D."/>
            <person name="Hellsten U."/>
            <person name="May G.D."/>
            <person name="Yu Y."/>
            <person name="Sakurai T."/>
            <person name="Umezawa T."/>
            <person name="Bhattacharyya M.K."/>
            <person name="Sandhu D."/>
            <person name="Valliyodan B."/>
            <person name="Lindquist E."/>
            <person name="Peto M."/>
            <person name="Grant D."/>
            <person name="Shu S."/>
            <person name="Goodstein D."/>
            <person name="Barry K."/>
            <person name="Futrell-Griggs M."/>
            <person name="Abernathy B."/>
            <person name="Du J."/>
            <person name="Tian Z."/>
            <person name="Zhu L."/>
            <person name="Gill N."/>
            <person name="Joshi T."/>
            <person name="Libault M."/>
            <person name="Sethuraman A."/>
            <person name="Zhang X.-C."/>
            <person name="Shinozaki K."/>
            <person name="Nguyen H.T."/>
            <person name="Wing R.A."/>
            <person name="Cregan P."/>
            <person name="Specht J."/>
            <person name="Grimwood J."/>
            <person name="Rokhsar D."/>
            <person name="Stacey G."/>
            <person name="Shoemaker R.C."/>
            <person name="Jackson S.A."/>
        </authorList>
    </citation>
    <scope>NUCLEOTIDE SEQUENCE [LARGE SCALE GENOMIC DNA]</scope>
    <source>
        <strain evidence="7">cv. Williams 82</strain>
        <tissue evidence="6">Callus</tissue>
    </source>
</reference>
<feature type="domain" description="Glycosyltransferase N-terminal" evidence="5">
    <location>
        <begin position="5"/>
        <end position="55"/>
    </location>
</feature>
<dbReference type="AlphaFoldDB" id="A0A0R0GJG2"/>
<dbReference type="EnsemblPlants" id="KRH18391">
    <property type="protein sequence ID" value="KRH18391"/>
    <property type="gene ID" value="GLYMA_13G056600"/>
</dbReference>
<evidence type="ECO:0000256" key="2">
    <source>
        <dbReference type="ARBA" id="ARBA00022679"/>
    </source>
</evidence>
<dbReference type="PROSITE" id="PS00375">
    <property type="entry name" value="UDPGT"/>
    <property type="match status" value="1"/>
</dbReference>
<dbReference type="PANTHER" id="PTHR11926">
    <property type="entry name" value="GLUCOSYL/GLUCURONOSYL TRANSFERASES"/>
    <property type="match status" value="1"/>
</dbReference>
<dbReference type="EC" id="2.4.1.-" evidence="4"/>
<dbReference type="FunFam" id="3.40.50.2000:FF:000133">
    <property type="entry name" value="UDP-glycosyltransferase 83A1"/>
    <property type="match status" value="1"/>
</dbReference>
<keyword evidence="3" id="KW-0328">Glycosyltransferase</keyword>
<evidence type="ECO:0000313" key="7">
    <source>
        <dbReference type="EnsemblPlants" id="KRH18391"/>
    </source>
</evidence>